<comment type="caution">
    <text evidence="2">The sequence shown here is derived from an EMBL/GenBank/DDBJ whole genome shotgun (WGS) entry which is preliminary data.</text>
</comment>
<dbReference type="Gene3D" id="1.25.10.10">
    <property type="entry name" value="Leucine-rich Repeat Variant"/>
    <property type="match status" value="1"/>
</dbReference>
<evidence type="ECO:0000313" key="3">
    <source>
        <dbReference type="Proteomes" id="UP001501005"/>
    </source>
</evidence>
<dbReference type="EMBL" id="BAAAHG010000011">
    <property type="protein sequence ID" value="GAA0910004.1"/>
    <property type="molecule type" value="Genomic_DNA"/>
</dbReference>
<proteinExistence type="predicted"/>
<keyword evidence="3" id="KW-1185">Reference proteome</keyword>
<sequence length="301" mass="32255">MVSIKPTSGTPQRARVLDALSAGNSSVRLQAALAAGSDPDPGFLETLVERCAVEPDFFVRDMLSWALTRLPPEITLPRIRRELGSERAQARSQALHTLSKIGDRRAWAWITRDMLRDADDEVARTAWRVAVALAPEDARKDLAGELVTQLGRGDREVRLSLSRALVDLGDVTRPALERAMMSPDPAVAAHARATELLRKNPEAGFDAAVDEARRIVALGPERAAAADAATAAAEAAGPAGTTEATEAAKVGGRTKRPGRLRRSWNADRRGGPPLGGEHADAPPLRRPRAGAADRSHRGRLP</sequence>
<accession>A0ABN1NJX5</accession>
<feature type="compositionally biased region" description="Low complexity" evidence="1">
    <location>
        <begin position="234"/>
        <end position="248"/>
    </location>
</feature>
<dbReference type="RefSeq" id="WP_425580951.1">
    <property type="nucleotide sequence ID" value="NZ_BAAAHG010000011.1"/>
</dbReference>
<dbReference type="InterPro" id="IPR016024">
    <property type="entry name" value="ARM-type_fold"/>
</dbReference>
<dbReference type="SUPFAM" id="SSF48371">
    <property type="entry name" value="ARM repeat"/>
    <property type="match status" value="1"/>
</dbReference>
<gene>
    <name evidence="2" type="ORF">GCM10009549_19210</name>
</gene>
<evidence type="ECO:0000313" key="2">
    <source>
        <dbReference type="EMBL" id="GAA0910004.1"/>
    </source>
</evidence>
<reference evidence="2 3" key="1">
    <citation type="journal article" date="2019" name="Int. J. Syst. Evol. Microbiol.">
        <title>The Global Catalogue of Microorganisms (GCM) 10K type strain sequencing project: providing services to taxonomists for standard genome sequencing and annotation.</title>
        <authorList>
            <consortium name="The Broad Institute Genomics Platform"/>
            <consortium name="The Broad Institute Genome Sequencing Center for Infectious Disease"/>
            <person name="Wu L."/>
            <person name="Ma J."/>
        </authorList>
    </citation>
    <scope>NUCLEOTIDE SEQUENCE [LARGE SCALE GENOMIC DNA]</scope>
    <source>
        <strain evidence="2 3">JCM 10673</strain>
    </source>
</reference>
<protein>
    <recommendedName>
        <fullName evidence="4">HEAT repeat domain-containing protein</fullName>
    </recommendedName>
</protein>
<feature type="region of interest" description="Disordered" evidence="1">
    <location>
        <begin position="234"/>
        <end position="301"/>
    </location>
</feature>
<dbReference type="Proteomes" id="UP001501005">
    <property type="component" value="Unassembled WGS sequence"/>
</dbReference>
<evidence type="ECO:0008006" key="4">
    <source>
        <dbReference type="Google" id="ProtNLM"/>
    </source>
</evidence>
<name>A0ABN1NJX5_9ACTN</name>
<dbReference type="InterPro" id="IPR011989">
    <property type="entry name" value="ARM-like"/>
</dbReference>
<evidence type="ECO:0000256" key="1">
    <source>
        <dbReference type="SAM" id="MobiDB-lite"/>
    </source>
</evidence>
<feature type="compositionally biased region" description="Basic residues" evidence="1">
    <location>
        <begin position="252"/>
        <end position="262"/>
    </location>
</feature>
<organism evidence="2 3">
    <name type="scientific">Streptomyces thermoalcalitolerans</name>
    <dbReference type="NCBI Taxonomy" id="65605"/>
    <lineage>
        <taxon>Bacteria</taxon>
        <taxon>Bacillati</taxon>
        <taxon>Actinomycetota</taxon>
        <taxon>Actinomycetes</taxon>
        <taxon>Kitasatosporales</taxon>
        <taxon>Streptomycetaceae</taxon>
        <taxon>Streptomyces</taxon>
    </lineage>
</organism>